<dbReference type="InterPro" id="IPR050813">
    <property type="entry name" value="Sigma-70_Factor"/>
</dbReference>
<dbReference type="Pfam" id="PF04542">
    <property type="entry name" value="Sigma70_r2"/>
    <property type="match status" value="1"/>
</dbReference>
<dbReference type="Gene3D" id="1.20.120.1810">
    <property type="match status" value="1"/>
</dbReference>
<evidence type="ECO:0000313" key="9">
    <source>
        <dbReference type="Proteomes" id="UP001595443"/>
    </source>
</evidence>
<dbReference type="Pfam" id="PF04545">
    <property type="entry name" value="Sigma70_r4"/>
    <property type="match status" value="1"/>
</dbReference>
<dbReference type="EMBL" id="JBHRSK010000026">
    <property type="protein sequence ID" value="MFC2970513.1"/>
    <property type="molecule type" value="Genomic_DNA"/>
</dbReference>
<dbReference type="SUPFAM" id="SSF88946">
    <property type="entry name" value="Sigma2 domain of RNA polymerase sigma factors"/>
    <property type="match status" value="1"/>
</dbReference>
<dbReference type="SUPFAM" id="SSF88659">
    <property type="entry name" value="Sigma3 and sigma4 domains of RNA polymerase sigma factors"/>
    <property type="match status" value="1"/>
</dbReference>
<comment type="similarity">
    <text evidence="1">Belongs to the sigma-70 factor family.</text>
</comment>
<evidence type="ECO:0000259" key="7">
    <source>
        <dbReference type="Pfam" id="PF04545"/>
    </source>
</evidence>
<dbReference type="Gene3D" id="1.10.10.10">
    <property type="entry name" value="Winged helix-like DNA-binding domain superfamily/Winged helix DNA-binding domain"/>
    <property type="match status" value="1"/>
</dbReference>
<sequence length="250" mass="28470">MTALTYRAALNAPLLEADEERDAIRRWQEAGDRAALELLMCSHARQVHAQAQKWTSNPVELEDLVAEGMIGLMRAADLFDLDQDVRFATYAHWWILTCVSTALARMRSLVDIPQRTYLDATKGRLTGEDRELVMQALQGRISLDAPVFDESVGQALDMLRSPEMTPEERVEAESTAEMLRALIEEALEELGDPDREIVLRRKLHAAPESIEEISRHLGISRDRARMVERRAMARLKLWLVRRGFSPAMLH</sequence>
<keyword evidence="3" id="KW-0731">Sigma factor</keyword>
<evidence type="ECO:0000256" key="2">
    <source>
        <dbReference type="ARBA" id="ARBA00023015"/>
    </source>
</evidence>
<comment type="caution">
    <text evidence="8">The sequence shown here is derived from an EMBL/GenBank/DDBJ whole genome shotgun (WGS) entry which is preliminary data.</text>
</comment>
<keyword evidence="5" id="KW-0804">Transcription</keyword>
<dbReference type="PRINTS" id="PR00046">
    <property type="entry name" value="SIGMA70FCT"/>
</dbReference>
<evidence type="ECO:0000256" key="5">
    <source>
        <dbReference type="ARBA" id="ARBA00023163"/>
    </source>
</evidence>
<dbReference type="InterPro" id="IPR007627">
    <property type="entry name" value="RNA_pol_sigma70_r2"/>
</dbReference>
<feature type="domain" description="RNA polymerase sigma-70 region 4" evidence="7">
    <location>
        <begin position="186"/>
        <end position="236"/>
    </location>
</feature>
<protein>
    <submittedName>
        <fullName evidence="8">Sigma-70 family RNA polymerase sigma factor</fullName>
    </submittedName>
</protein>
<keyword evidence="4" id="KW-0238">DNA-binding</keyword>
<dbReference type="InterPro" id="IPR013324">
    <property type="entry name" value="RNA_pol_sigma_r3/r4-like"/>
</dbReference>
<evidence type="ECO:0000256" key="1">
    <source>
        <dbReference type="ARBA" id="ARBA00007788"/>
    </source>
</evidence>
<dbReference type="NCBIfam" id="TIGR02937">
    <property type="entry name" value="sigma70-ECF"/>
    <property type="match status" value="1"/>
</dbReference>
<dbReference type="PANTHER" id="PTHR30376:SF3">
    <property type="entry name" value="RNA POLYMERASE SIGMA FACTOR RPOH"/>
    <property type="match status" value="1"/>
</dbReference>
<accession>A0ABV7AN60</accession>
<dbReference type="PANTHER" id="PTHR30376">
    <property type="entry name" value="SIGMA FACTOR RPOH HEAT SHOCK RELATED"/>
    <property type="match status" value="1"/>
</dbReference>
<dbReference type="InterPro" id="IPR000943">
    <property type="entry name" value="RNA_pol_sigma70"/>
</dbReference>
<proteinExistence type="inferred from homology"/>
<organism evidence="8 9">
    <name type="scientific">Acidimangrovimonas pyrenivorans</name>
    <dbReference type="NCBI Taxonomy" id="2030798"/>
    <lineage>
        <taxon>Bacteria</taxon>
        <taxon>Pseudomonadati</taxon>
        <taxon>Pseudomonadota</taxon>
        <taxon>Alphaproteobacteria</taxon>
        <taxon>Rhodobacterales</taxon>
        <taxon>Paracoccaceae</taxon>
        <taxon>Acidimangrovimonas</taxon>
    </lineage>
</organism>
<dbReference type="Proteomes" id="UP001595443">
    <property type="component" value="Unassembled WGS sequence"/>
</dbReference>
<dbReference type="RefSeq" id="WP_377835544.1">
    <property type="nucleotide sequence ID" value="NZ_JBHRSK010000026.1"/>
</dbReference>
<feature type="domain" description="RNA polymerase sigma-70 region 2" evidence="6">
    <location>
        <begin position="42"/>
        <end position="97"/>
    </location>
</feature>
<dbReference type="InterPro" id="IPR007630">
    <property type="entry name" value="RNA_pol_sigma70_r4"/>
</dbReference>
<evidence type="ECO:0000256" key="4">
    <source>
        <dbReference type="ARBA" id="ARBA00023125"/>
    </source>
</evidence>
<dbReference type="InterPro" id="IPR013325">
    <property type="entry name" value="RNA_pol_sigma_r2"/>
</dbReference>
<name>A0ABV7AN60_9RHOB</name>
<gene>
    <name evidence="8" type="ORF">ACFOES_20645</name>
</gene>
<keyword evidence="9" id="KW-1185">Reference proteome</keyword>
<reference evidence="9" key="1">
    <citation type="journal article" date="2019" name="Int. J. Syst. Evol. Microbiol.">
        <title>The Global Catalogue of Microorganisms (GCM) 10K type strain sequencing project: providing services to taxonomists for standard genome sequencing and annotation.</title>
        <authorList>
            <consortium name="The Broad Institute Genomics Platform"/>
            <consortium name="The Broad Institute Genome Sequencing Center for Infectious Disease"/>
            <person name="Wu L."/>
            <person name="Ma J."/>
        </authorList>
    </citation>
    <scope>NUCLEOTIDE SEQUENCE [LARGE SCALE GENOMIC DNA]</scope>
    <source>
        <strain evidence="9">KCTC 62192</strain>
    </source>
</reference>
<evidence type="ECO:0000256" key="3">
    <source>
        <dbReference type="ARBA" id="ARBA00023082"/>
    </source>
</evidence>
<dbReference type="InterPro" id="IPR014284">
    <property type="entry name" value="RNA_pol_sigma-70_dom"/>
</dbReference>
<evidence type="ECO:0000259" key="6">
    <source>
        <dbReference type="Pfam" id="PF04542"/>
    </source>
</evidence>
<dbReference type="InterPro" id="IPR036388">
    <property type="entry name" value="WH-like_DNA-bd_sf"/>
</dbReference>
<evidence type="ECO:0000313" key="8">
    <source>
        <dbReference type="EMBL" id="MFC2970513.1"/>
    </source>
</evidence>
<keyword evidence="2" id="KW-0805">Transcription regulation</keyword>